<name>A0ABV0B8V8_9SPHN</name>
<dbReference type="Proteomes" id="UP001427805">
    <property type="component" value="Unassembled WGS sequence"/>
</dbReference>
<evidence type="ECO:0000313" key="2">
    <source>
        <dbReference type="Proteomes" id="UP001427805"/>
    </source>
</evidence>
<evidence type="ECO:0000313" key="1">
    <source>
        <dbReference type="EMBL" id="MEN3746500.1"/>
    </source>
</evidence>
<organism evidence="1 2">
    <name type="scientific">Sphingomonas rustica</name>
    <dbReference type="NCBI Taxonomy" id="3103142"/>
    <lineage>
        <taxon>Bacteria</taxon>
        <taxon>Pseudomonadati</taxon>
        <taxon>Pseudomonadota</taxon>
        <taxon>Alphaproteobacteria</taxon>
        <taxon>Sphingomonadales</taxon>
        <taxon>Sphingomonadaceae</taxon>
        <taxon>Sphingomonas</taxon>
    </lineage>
</organism>
<accession>A0ABV0B8V8</accession>
<proteinExistence type="predicted"/>
<protein>
    <submittedName>
        <fullName evidence="1">Uncharacterized protein</fullName>
    </submittedName>
</protein>
<dbReference type="EMBL" id="JBDIZK010000002">
    <property type="protein sequence ID" value="MEN3746500.1"/>
    <property type="molecule type" value="Genomic_DNA"/>
</dbReference>
<sequence length="111" mass="12218">MDRSQKEQAIRLHECLDYIGLRAQATSVGLLQLCAELVAAGVLDDDAVDRIKNAIQHDITVSRARKHGQLEFETVLRQRLDAVFPKSGDPRIGIRVGTIGDMKNALEPAQA</sequence>
<dbReference type="RefSeq" id="WP_346245499.1">
    <property type="nucleotide sequence ID" value="NZ_JBDIZK010000002.1"/>
</dbReference>
<gene>
    <name evidence="1" type="ORF">TPR58_04930</name>
</gene>
<reference evidence="1 2" key="1">
    <citation type="submission" date="2024-05" db="EMBL/GenBank/DDBJ databases">
        <title>Sphingomonas sp. HF-S3 16S ribosomal RNA gene Genome sequencing and assembly.</title>
        <authorList>
            <person name="Lee H."/>
        </authorList>
    </citation>
    <scope>NUCLEOTIDE SEQUENCE [LARGE SCALE GENOMIC DNA]</scope>
    <source>
        <strain evidence="1 2">HF-S3</strain>
    </source>
</reference>
<comment type="caution">
    <text evidence="1">The sequence shown here is derived from an EMBL/GenBank/DDBJ whole genome shotgun (WGS) entry which is preliminary data.</text>
</comment>
<keyword evidence="2" id="KW-1185">Reference proteome</keyword>